<dbReference type="InterPro" id="IPR011766">
    <property type="entry name" value="TPP_enzyme_TPP-bd"/>
</dbReference>
<keyword evidence="8" id="KW-1185">Reference proteome</keyword>
<dbReference type="InterPro" id="IPR012000">
    <property type="entry name" value="Thiamin_PyroP_enz_cen_dom"/>
</dbReference>
<dbReference type="Pfam" id="PF02775">
    <property type="entry name" value="TPP_enzyme_C"/>
    <property type="match status" value="1"/>
</dbReference>
<evidence type="ECO:0000256" key="3">
    <source>
        <dbReference type="RuleBase" id="RU362132"/>
    </source>
</evidence>
<sequence>MYRRPAMPSVAQTLIDGLRREGVTHVFGIPGTQNLALLDVIRETPEMRFILTRHEQGAAFMAYGYARAGQRPAVVTATEGPGVTNMATPFGAAYRGNVPLIGINGLQEEWLREKDASQEMDQITFFKPITKWAYSITGPNKAQEALRKAFRTALAEPPGPVHIEASTAIYRAEVEAETQLPQQYRASVLPEVAGQCLDQAAALLAKAECPVILAGSGVLRERASAELIAFAEQHNIPVAPLQFSPDAFPTSHQLALGPLGRNGWNSANRVVKQADVVIAVGARMDLFSTTFKHGLIHDDVILIHQAASVDPIGTVFPVDVAAVGSTQSFLAGLATRLDGQRWDWVDVTAEVALWEEERQALIDPSAEPIQPPFVADVLRRTLPKGGIMVVDAGNAGKHVRQHFVSHAPDTYIFIDNWAAVGAGFPTALGAALARPDVPVLAVQGDMGFMCNIGELETAVREKIKLVAVVINDQGLGNERAFQDAYYDGKHFAVDYQNPDFGVLARAFGAHGEKVTRPGDLEAAMQRAFAADGPAVVDVMIDKLNLAPVLFKA</sequence>
<dbReference type="CDD" id="cd07035">
    <property type="entry name" value="TPP_PYR_POX_like"/>
    <property type="match status" value="1"/>
</dbReference>
<name>A0ABR9FAM9_9GAMM</name>
<dbReference type="CDD" id="cd00568">
    <property type="entry name" value="TPP_enzymes"/>
    <property type="match status" value="1"/>
</dbReference>
<dbReference type="Pfam" id="PF00205">
    <property type="entry name" value="TPP_enzyme_M"/>
    <property type="match status" value="1"/>
</dbReference>
<keyword evidence="2 3" id="KW-0786">Thiamine pyrophosphate</keyword>
<dbReference type="RefSeq" id="WP_192526465.1">
    <property type="nucleotide sequence ID" value="NZ_RRZC01000001.1"/>
</dbReference>
<gene>
    <name evidence="7" type="ORF">EI163_01505</name>
</gene>
<dbReference type="PANTHER" id="PTHR18968">
    <property type="entry name" value="THIAMINE PYROPHOSPHATE ENZYMES"/>
    <property type="match status" value="1"/>
</dbReference>
<dbReference type="InterPro" id="IPR029035">
    <property type="entry name" value="DHS-like_NAD/FAD-binding_dom"/>
</dbReference>
<dbReference type="SUPFAM" id="SSF52518">
    <property type="entry name" value="Thiamin diphosphate-binding fold (THDP-binding)"/>
    <property type="match status" value="2"/>
</dbReference>
<comment type="caution">
    <text evidence="7">The sequence shown here is derived from an EMBL/GenBank/DDBJ whole genome shotgun (WGS) entry which is preliminary data.</text>
</comment>
<evidence type="ECO:0000259" key="4">
    <source>
        <dbReference type="Pfam" id="PF00205"/>
    </source>
</evidence>
<proteinExistence type="inferred from homology"/>
<dbReference type="InterPro" id="IPR012001">
    <property type="entry name" value="Thiamin_PyroP_enz_TPP-bd_dom"/>
</dbReference>
<dbReference type="PANTHER" id="PTHR18968:SF13">
    <property type="entry name" value="ACETOLACTATE SYNTHASE CATALYTIC SUBUNIT, MITOCHONDRIAL"/>
    <property type="match status" value="1"/>
</dbReference>
<evidence type="ECO:0000259" key="5">
    <source>
        <dbReference type="Pfam" id="PF02775"/>
    </source>
</evidence>
<reference evidence="7 8" key="1">
    <citation type="submission" date="2020-07" db="EMBL/GenBank/DDBJ databases">
        <title>Halophilic bacteria isolated from french cheeses.</title>
        <authorList>
            <person name="Kothe C.I."/>
            <person name="Farah-Kraiem B."/>
            <person name="Renault P."/>
            <person name="Dridi B."/>
        </authorList>
    </citation>
    <scope>NUCLEOTIDE SEQUENCE [LARGE SCALE GENOMIC DNA]</scope>
    <source>
        <strain evidence="7 8">FME16</strain>
    </source>
</reference>
<dbReference type="Proteomes" id="UP000754821">
    <property type="component" value="Unassembled WGS sequence"/>
</dbReference>
<evidence type="ECO:0000313" key="8">
    <source>
        <dbReference type="Proteomes" id="UP000754821"/>
    </source>
</evidence>
<dbReference type="Gene3D" id="3.40.50.1220">
    <property type="entry name" value="TPP-binding domain"/>
    <property type="match status" value="1"/>
</dbReference>
<evidence type="ECO:0000256" key="1">
    <source>
        <dbReference type="ARBA" id="ARBA00007812"/>
    </source>
</evidence>
<comment type="similarity">
    <text evidence="1 3">Belongs to the TPP enzyme family.</text>
</comment>
<accession>A0ABR9FAM9</accession>
<evidence type="ECO:0000256" key="2">
    <source>
        <dbReference type="ARBA" id="ARBA00023052"/>
    </source>
</evidence>
<evidence type="ECO:0000259" key="6">
    <source>
        <dbReference type="Pfam" id="PF02776"/>
    </source>
</evidence>
<dbReference type="EMBL" id="RRZC01000001">
    <property type="protein sequence ID" value="MBE0402245.1"/>
    <property type="molecule type" value="Genomic_DNA"/>
</dbReference>
<protein>
    <submittedName>
        <fullName evidence="7">Thiamine pyrophosphate-binding protein</fullName>
    </submittedName>
</protein>
<dbReference type="Pfam" id="PF02776">
    <property type="entry name" value="TPP_enzyme_N"/>
    <property type="match status" value="1"/>
</dbReference>
<organism evidence="7 8">
    <name type="scientific">Halomonas citrativorans</name>
    <dbReference type="NCBI Taxonomy" id="2742612"/>
    <lineage>
        <taxon>Bacteria</taxon>
        <taxon>Pseudomonadati</taxon>
        <taxon>Pseudomonadota</taxon>
        <taxon>Gammaproteobacteria</taxon>
        <taxon>Oceanospirillales</taxon>
        <taxon>Halomonadaceae</taxon>
        <taxon>Halomonas</taxon>
    </lineage>
</organism>
<evidence type="ECO:0000313" key="7">
    <source>
        <dbReference type="EMBL" id="MBE0402245.1"/>
    </source>
</evidence>
<feature type="domain" description="Thiamine pyrophosphate enzyme N-terminal TPP-binding" evidence="6">
    <location>
        <begin position="10"/>
        <end position="123"/>
    </location>
</feature>
<dbReference type="SUPFAM" id="SSF52467">
    <property type="entry name" value="DHS-like NAD/FAD-binding domain"/>
    <property type="match status" value="1"/>
</dbReference>
<dbReference type="Gene3D" id="3.40.50.970">
    <property type="match status" value="2"/>
</dbReference>
<dbReference type="InterPro" id="IPR029061">
    <property type="entry name" value="THDP-binding"/>
</dbReference>
<feature type="domain" description="Thiamine pyrophosphate enzyme TPP-binding" evidence="5">
    <location>
        <begin position="391"/>
        <end position="538"/>
    </location>
</feature>
<feature type="domain" description="Thiamine pyrophosphate enzyme central" evidence="4">
    <location>
        <begin position="197"/>
        <end position="332"/>
    </location>
</feature>
<dbReference type="InterPro" id="IPR045229">
    <property type="entry name" value="TPP_enz"/>
</dbReference>